<comment type="caution">
    <text evidence="6">The sequence shown here is derived from an EMBL/GenBank/DDBJ whole genome shotgun (WGS) entry which is preliminary data.</text>
</comment>
<dbReference type="SMART" id="SM00723">
    <property type="entry name" value="AMOP"/>
    <property type="match status" value="1"/>
</dbReference>
<evidence type="ECO:0000313" key="7">
    <source>
        <dbReference type="EMBL" id="CAF4091645.1"/>
    </source>
</evidence>
<dbReference type="Proteomes" id="UP000681967">
    <property type="component" value="Unassembled WGS sequence"/>
</dbReference>
<keyword evidence="2" id="KW-0812">Transmembrane</keyword>
<evidence type="ECO:0000259" key="5">
    <source>
        <dbReference type="PROSITE" id="PS50856"/>
    </source>
</evidence>
<keyword evidence="4" id="KW-0472">Membrane</keyword>
<organism evidence="6 8">
    <name type="scientific">Rotaria magnacalcarata</name>
    <dbReference type="NCBI Taxonomy" id="392030"/>
    <lineage>
        <taxon>Eukaryota</taxon>
        <taxon>Metazoa</taxon>
        <taxon>Spiralia</taxon>
        <taxon>Gnathifera</taxon>
        <taxon>Rotifera</taxon>
        <taxon>Eurotatoria</taxon>
        <taxon>Bdelloidea</taxon>
        <taxon>Philodinida</taxon>
        <taxon>Philodinidae</taxon>
        <taxon>Rotaria</taxon>
    </lineage>
</organism>
<comment type="subcellular location">
    <subcellularLocation>
        <location evidence="1">Membrane</location>
    </subcellularLocation>
</comment>
<proteinExistence type="predicted"/>
<reference evidence="6" key="1">
    <citation type="submission" date="2021-02" db="EMBL/GenBank/DDBJ databases">
        <authorList>
            <person name="Nowell W R."/>
        </authorList>
    </citation>
    <scope>NUCLEOTIDE SEQUENCE</scope>
</reference>
<feature type="domain" description="AMOP" evidence="5">
    <location>
        <begin position="20"/>
        <end position="171"/>
    </location>
</feature>
<sequence>MTVTCLKGNVLPHGNIRSTDVANKIALCEAWHNAEPHPSIFSEQTPKCPCHVLASFPKVFNDGSKIWKTDPGCIASQHPNTCKYHKGAHGCYRFAYKSTGPGAQCCYNKNGVWIKDPHRGAGTLDRERAPDSFFDLSQLAAHHHHDVVPWENCCKDPAVPRDVCQLYFDKRPPGVCEKYTF</sequence>
<dbReference type="PROSITE" id="PS50856">
    <property type="entry name" value="AMOP"/>
    <property type="match status" value="1"/>
</dbReference>
<evidence type="ECO:0000256" key="4">
    <source>
        <dbReference type="ARBA" id="ARBA00023136"/>
    </source>
</evidence>
<dbReference type="InterPro" id="IPR051495">
    <property type="entry name" value="Epithelial_Barrier/Signaling"/>
</dbReference>
<dbReference type="EMBL" id="CAJNOV010000043">
    <property type="protein sequence ID" value="CAF0964389.1"/>
    <property type="molecule type" value="Genomic_DNA"/>
</dbReference>
<dbReference type="AlphaFoldDB" id="A0A814E620"/>
<evidence type="ECO:0000313" key="6">
    <source>
        <dbReference type="EMBL" id="CAF0964389.1"/>
    </source>
</evidence>
<protein>
    <recommendedName>
        <fullName evidence="5">AMOP domain-containing protein</fullName>
    </recommendedName>
</protein>
<gene>
    <name evidence="7" type="ORF">BYL167_LOCUS18634</name>
    <name evidence="6" type="ORF">CJN711_LOCUS562</name>
</gene>
<keyword evidence="3" id="KW-1133">Transmembrane helix</keyword>
<dbReference type="Proteomes" id="UP000663855">
    <property type="component" value="Unassembled WGS sequence"/>
</dbReference>
<dbReference type="PANTHER" id="PTHR13802">
    <property type="entry name" value="MUCIN 4-RELATED"/>
    <property type="match status" value="1"/>
</dbReference>
<evidence type="ECO:0000256" key="2">
    <source>
        <dbReference type="ARBA" id="ARBA00022692"/>
    </source>
</evidence>
<dbReference type="InterPro" id="IPR005533">
    <property type="entry name" value="AMOP_dom"/>
</dbReference>
<accession>A0A814E620</accession>
<dbReference type="GO" id="GO:0016020">
    <property type="term" value="C:membrane"/>
    <property type="evidence" value="ECO:0007669"/>
    <property type="project" value="UniProtKB-SubCell"/>
</dbReference>
<evidence type="ECO:0000256" key="3">
    <source>
        <dbReference type="ARBA" id="ARBA00022989"/>
    </source>
</evidence>
<evidence type="ECO:0000256" key="1">
    <source>
        <dbReference type="ARBA" id="ARBA00004370"/>
    </source>
</evidence>
<dbReference type="EMBL" id="CAJOBH010007691">
    <property type="protein sequence ID" value="CAF4091645.1"/>
    <property type="molecule type" value="Genomic_DNA"/>
</dbReference>
<dbReference type="PANTHER" id="PTHR13802:SF65">
    <property type="entry name" value="NIDOGEN"/>
    <property type="match status" value="1"/>
</dbReference>
<evidence type="ECO:0000313" key="8">
    <source>
        <dbReference type="Proteomes" id="UP000663855"/>
    </source>
</evidence>
<dbReference type="Pfam" id="PF03782">
    <property type="entry name" value="AMOP"/>
    <property type="match status" value="1"/>
</dbReference>
<name>A0A814E620_9BILA</name>